<dbReference type="Pfam" id="PF02311">
    <property type="entry name" value="AraC_binding"/>
    <property type="match status" value="1"/>
</dbReference>
<dbReference type="PANTHER" id="PTHR43280:SF2">
    <property type="entry name" value="HTH-TYPE TRANSCRIPTIONAL REGULATOR EXSA"/>
    <property type="match status" value="1"/>
</dbReference>
<organism evidence="5 6">
    <name type="scientific">Cohnella suwonensis</name>
    <dbReference type="NCBI Taxonomy" id="696072"/>
    <lineage>
        <taxon>Bacteria</taxon>
        <taxon>Bacillati</taxon>
        <taxon>Bacillota</taxon>
        <taxon>Bacilli</taxon>
        <taxon>Bacillales</taxon>
        <taxon>Paenibacillaceae</taxon>
        <taxon>Cohnella</taxon>
    </lineage>
</organism>
<dbReference type="InterPro" id="IPR018060">
    <property type="entry name" value="HTH_AraC"/>
</dbReference>
<feature type="domain" description="HTH araC/xylS-type" evidence="4">
    <location>
        <begin position="175"/>
        <end position="273"/>
    </location>
</feature>
<dbReference type="PANTHER" id="PTHR43280">
    <property type="entry name" value="ARAC-FAMILY TRANSCRIPTIONAL REGULATOR"/>
    <property type="match status" value="1"/>
</dbReference>
<sequence length="282" mass="32264">MNISRHQLIRLYLANLQVNVTAMGYNQVWPDWRDLDYTPGYNKFYLICDGEGWLKIGDTEYAPKPGQWFMMPQGVKQSYSCTDGPRFTKYWCHFTARIGENNLFDLLKTPFFIVTGDDGEPARLFRDLLSGETSDSVTSPLLLKAALYKLIAYYLEHAGESEDGIRPAAISEPLQAVVAYIHAHYRDNLTIRELAERVHLHPNYFIRVFKRHFGASPIQYVNKKRIEEAKWLLTATNLPLSEIGGSVGIPDISYLSKLFRSMTGFSPSAYRQTHGPISENDR</sequence>
<keyword evidence="6" id="KW-1185">Reference proteome</keyword>
<evidence type="ECO:0000256" key="3">
    <source>
        <dbReference type="ARBA" id="ARBA00023163"/>
    </source>
</evidence>
<dbReference type="InterPro" id="IPR037923">
    <property type="entry name" value="HTH-like"/>
</dbReference>
<dbReference type="Gene3D" id="2.60.120.10">
    <property type="entry name" value="Jelly Rolls"/>
    <property type="match status" value="1"/>
</dbReference>
<keyword evidence="2" id="KW-0238">DNA-binding</keyword>
<evidence type="ECO:0000256" key="2">
    <source>
        <dbReference type="ARBA" id="ARBA00023125"/>
    </source>
</evidence>
<dbReference type="RefSeq" id="WP_209749738.1">
    <property type="nucleotide sequence ID" value="NZ_JBHSMH010000066.1"/>
</dbReference>
<dbReference type="InterPro" id="IPR009057">
    <property type="entry name" value="Homeodomain-like_sf"/>
</dbReference>
<dbReference type="InterPro" id="IPR003313">
    <property type="entry name" value="AraC-bd"/>
</dbReference>
<name>A0ABW0LYW1_9BACL</name>
<dbReference type="SUPFAM" id="SSF51215">
    <property type="entry name" value="Regulatory protein AraC"/>
    <property type="match status" value="1"/>
</dbReference>
<keyword evidence="1" id="KW-0805">Transcription regulation</keyword>
<dbReference type="SUPFAM" id="SSF46689">
    <property type="entry name" value="Homeodomain-like"/>
    <property type="match status" value="2"/>
</dbReference>
<evidence type="ECO:0000256" key="1">
    <source>
        <dbReference type="ARBA" id="ARBA00023015"/>
    </source>
</evidence>
<keyword evidence="3" id="KW-0804">Transcription</keyword>
<dbReference type="Proteomes" id="UP001596105">
    <property type="component" value="Unassembled WGS sequence"/>
</dbReference>
<dbReference type="Pfam" id="PF12833">
    <property type="entry name" value="HTH_18"/>
    <property type="match status" value="1"/>
</dbReference>
<proteinExistence type="predicted"/>
<gene>
    <name evidence="5" type="ORF">ACFPPD_17470</name>
</gene>
<comment type="caution">
    <text evidence="5">The sequence shown here is derived from an EMBL/GenBank/DDBJ whole genome shotgun (WGS) entry which is preliminary data.</text>
</comment>
<dbReference type="SMART" id="SM00342">
    <property type="entry name" value="HTH_ARAC"/>
    <property type="match status" value="1"/>
</dbReference>
<evidence type="ECO:0000259" key="4">
    <source>
        <dbReference type="PROSITE" id="PS01124"/>
    </source>
</evidence>
<dbReference type="PROSITE" id="PS01124">
    <property type="entry name" value="HTH_ARAC_FAMILY_2"/>
    <property type="match status" value="1"/>
</dbReference>
<protein>
    <submittedName>
        <fullName evidence="5">AraC family transcriptional regulator</fullName>
    </submittedName>
</protein>
<evidence type="ECO:0000313" key="6">
    <source>
        <dbReference type="Proteomes" id="UP001596105"/>
    </source>
</evidence>
<dbReference type="Gene3D" id="1.10.10.60">
    <property type="entry name" value="Homeodomain-like"/>
    <property type="match status" value="2"/>
</dbReference>
<evidence type="ECO:0000313" key="5">
    <source>
        <dbReference type="EMBL" id="MFC5470485.1"/>
    </source>
</evidence>
<dbReference type="InterPro" id="IPR014710">
    <property type="entry name" value="RmlC-like_jellyroll"/>
</dbReference>
<dbReference type="EMBL" id="JBHSMH010000066">
    <property type="protein sequence ID" value="MFC5470485.1"/>
    <property type="molecule type" value="Genomic_DNA"/>
</dbReference>
<reference evidence="6" key="1">
    <citation type="journal article" date="2019" name="Int. J. Syst. Evol. Microbiol.">
        <title>The Global Catalogue of Microorganisms (GCM) 10K type strain sequencing project: providing services to taxonomists for standard genome sequencing and annotation.</title>
        <authorList>
            <consortium name="The Broad Institute Genomics Platform"/>
            <consortium name="The Broad Institute Genome Sequencing Center for Infectious Disease"/>
            <person name="Wu L."/>
            <person name="Ma J."/>
        </authorList>
    </citation>
    <scope>NUCLEOTIDE SEQUENCE [LARGE SCALE GENOMIC DNA]</scope>
    <source>
        <strain evidence="6">CCUG 57113</strain>
    </source>
</reference>
<accession>A0ABW0LYW1</accession>